<feature type="transmembrane region" description="Helical" evidence="2">
    <location>
        <begin position="103"/>
        <end position="123"/>
    </location>
</feature>
<sequence>MSVCDVPVISAVCETVGQGAATLIAAPFDWLAQAMGGAAAWLFEAVWAVFDTTTLVDVTDEGYIGVYNILFGVAVFVVLIFFCLQLITGLIHRDPTALTRAALGAAKSILGSFVAIGLTGLLLEITDQLAIGIVQASGNTMEGIGDRITLLAAGFAGINIAAPGVGAIVTIFLAGLAISAAAIVWFSLLIRKALLLVAIVFAPIALAGFSWDATKGWFGKWATFVIALILSKLVLVVIFLVAITQVSAPIELDLASISDPIAGVVLMFIAAFAPYMTYKFLSFVGFDMYHSMSAEQEAKSALNRPVPVPSAPKADGAKKVLDGAGDKSSGAAPSGGGTPPGAATASAGGGGAAATGGSGAAAGAGAGAGTAGGGAGAAGAGAGAGAAAAGPAAAVVIGAQVAKAAATAGPKLGGAVGGAAEGHAAGAGETVQPAPPPAPNHTPTAPTASPPVPPAKQTPPPAPKPPIGKE</sequence>
<keyword evidence="4" id="KW-1185">Reference proteome</keyword>
<feature type="transmembrane region" description="Helical" evidence="2">
    <location>
        <begin position="254"/>
        <end position="276"/>
    </location>
</feature>
<feature type="transmembrane region" description="Helical" evidence="2">
    <location>
        <begin position="62"/>
        <end position="91"/>
    </location>
</feature>
<evidence type="ECO:0000313" key="3">
    <source>
        <dbReference type="EMBL" id="QBE49683.1"/>
    </source>
</evidence>
<feature type="compositionally biased region" description="Basic and acidic residues" evidence="1">
    <location>
        <begin position="315"/>
        <end position="325"/>
    </location>
</feature>
<feature type="transmembrane region" description="Helical" evidence="2">
    <location>
        <begin position="144"/>
        <end position="162"/>
    </location>
</feature>
<evidence type="ECO:0000256" key="1">
    <source>
        <dbReference type="SAM" id="MobiDB-lite"/>
    </source>
</evidence>
<feature type="transmembrane region" description="Helical" evidence="2">
    <location>
        <begin position="217"/>
        <end position="242"/>
    </location>
</feature>
<dbReference type="Proteomes" id="UP000289260">
    <property type="component" value="Chromosome"/>
</dbReference>
<gene>
    <name evidence="3" type="ORF">EVS81_13325</name>
</gene>
<organism evidence="3 4">
    <name type="scientific">Leucobacter triazinivorans</name>
    <dbReference type="NCBI Taxonomy" id="1784719"/>
    <lineage>
        <taxon>Bacteria</taxon>
        <taxon>Bacillati</taxon>
        <taxon>Actinomycetota</taxon>
        <taxon>Actinomycetes</taxon>
        <taxon>Micrococcales</taxon>
        <taxon>Microbacteriaceae</taxon>
        <taxon>Leucobacter</taxon>
    </lineage>
</organism>
<feature type="transmembrane region" description="Helical" evidence="2">
    <location>
        <begin position="168"/>
        <end position="186"/>
    </location>
</feature>
<accession>A0A4P6KHE7</accession>
<dbReference type="RefSeq" id="WP_130110796.1">
    <property type="nucleotide sequence ID" value="NZ_CP035806.1"/>
</dbReference>
<keyword evidence="2" id="KW-0472">Membrane</keyword>
<protein>
    <submittedName>
        <fullName evidence="3">Conjugal transfer protein TrbL</fullName>
    </submittedName>
</protein>
<dbReference type="EMBL" id="CP035806">
    <property type="protein sequence ID" value="QBE49683.1"/>
    <property type="molecule type" value="Genomic_DNA"/>
</dbReference>
<reference evidence="3 4" key="1">
    <citation type="submission" date="2019-02" db="EMBL/GenBank/DDBJ databases">
        <authorList>
            <person name="Sun L."/>
            <person name="Pan D."/>
            <person name="Wu X."/>
        </authorList>
    </citation>
    <scope>NUCLEOTIDE SEQUENCE [LARGE SCALE GENOMIC DNA]</scope>
    <source>
        <strain evidence="3 4">JW-1</strain>
    </source>
</reference>
<feature type="region of interest" description="Disordered" evidence="1">
    <location>
        <begin position="410"/>
        <end position="470"/>
    </location>
</feature>
<feature type="transmembrane region" description="Helical" evidence="2">
    <location>
        <begin position="193"/>
        <end position="211"/>
    </location>
</feature>
<feature type="region of interest" description="Disordered" evidence="1">
    <location>
        <begin position="303"/>
        <end position="384"/>
    </location>
</feature>
<keyword evidence="2" id="KW-0812">Transmembrane</keyword>
<proteinExistence type="predicted"/>
<evidence type="ECO:0000256" key="2">
    <source>
        <dbReference type="SAM" id="Phobius"/>
    </source>
</evidence>
<name>A0A4P6KHE7_9MICO</name>
<evidence type="ECO:0000313" key="4">
    <source>
        <dbReference type="Proteomes" id="UP000289260"/>
    </source>
</evidence>
<feature type="transmembrane region" description="Helical" evidence="2">
    <location>
        <begin position="30"/>
        <end position="50"/>
    </location>
</feature>
<dbReference type="AlphaFoldDB" id="A0A4P6KHE7"/>
<dbReference type="OrthoDB" id="5181663at2"/>
<feature type="compositionally biased region" description="Gly residues" evidence="1">
    <location>
        <begin position="411"/>
        <end position="420"/>
    </location>
</feature>
<dbReference type="KEGG" id="ltr:EVS81_13325"/>
<feature type="compositionally biased region" description="Pro residues" evidence="1">
    <location>
        <begin position="448"/>
        <end position="470"/>
    </location>
</feature>
<feature type="compositionally biased region" description="Gly residues" evidence="1">
    <location>
        <begin position="347"/>
        <end position="384"/>
    </location>
</feature>
<keyword evidence="2" id="KW-1133">Transmembrane helix</keyword>